<protein>
    <recommendedName>
        <fullName evidence="3">DUF4595 domain-containing protein</fullName>
    </recommendedName>
</protein>
<dbReference type="EMBL" id="WQLW01000006">
    <property type="protein sequence ID" value="MVO09484.1"/>
    <property type="molecule type" value="Genomic_DNA"/>
</dbReference>
<reference evidence="2" key="1">
    <citation type="submission" date="2019-05" db="EMBL/GenBank/DDBJ databases">
        <title>Flavobacterium profundi sp. nov., isolated from a deep-sea seamount.</title>
        <authorList>
            <person name="Zhang D.-C."/>
        </authorList>
    </citation>
    <scope>NUCLEOTIDE SEQUENCE [LARGE SCALE GENOMIC DNA]</scope>
    <source>
        <strain evidence="2">TP390</strain>
    </source>
</reference>
<name>A0A6I4IIR8_9FLAO</name>
<dbReference type="OrthoDB" id="1343591at2"/>
<dbReference type="Proteomes" id="UP000431264">
    <property type="component" value="Unassembled WGS sequence"/>
</dbReference>
<keyword evidence="2" id="KW-1185">Reference proteome</keyword>
<dbReference type="AlphaFoldDB" id="A0A6I4IIR8"/>
<accession>A0A6I4IIR8</accession>
<organism evidence="1 2">
    <name type="scientific">Flavobacterium profundi</name>
    <dbReference type="NCBI Taxonomy" id="1774945"/>
    <lineage>
        <taxon>Bacteria</taxon>
        <taxon>Pseudomonadati</taxon>
        <taxon>Bacteroidota</taxon>
        <taxon>Flavobacteriia</taxon>
        <taxon>Flavobacteriales</taxon>
        <taxon>Flavobacteriaceae</taxon>
        <taxon>Flavobacterium</taxon>
    </lineage>
</organism>
<proteinExistence type="predicted"/>
<gene>
    <name evidence="1" type="ORF">GOQ30_09975</name>
</gene>
<evidence type="ECO:0000313" key="2">
    <source>
        <dbReference type="Proteomes" id="UP000431264"/>
    </source>
</evidence>
<evidence type="ECO:0000313" key="1">
    <source>
        <dbReference type="EMBL" id="MVO09484.1"/>
    </source>
</evidence>
<comment type="caution">
    <text evidence="1">The sequence shown here is derived from an EMBL/GenBank/DDBJ whole genome shotgun (WGS) entry which is preliminary data.</text>
</comment>
<dbReference type="Gene3D" id="2.180.10.10">
    <property type="entry name" value="RHS repeat-associated core"/>
    <property type="match status" value="1"/>
</dbReference>
<sequence>MIKNKLKSIIILCLISMASCSKDDEATLVEIPEKKLKSITSSQGATTNTTTFNYNDSGKWISGVNRFGQNYNITYTSNGKISLFDVVNQPSEIEYIYSQAPDFSLNKIKVDTYETDLIYNNFKITELEFYDGSIQNRLLITYDVNGRIASITNNEELTRVSYTYDNLDRIIRVDKLGTGNPTDPYVIVSYAEYQYESHKNSVYQFFKEQIDFDQLLFCPIDIYPFFSRVFSYTDYNNIYILSEYNIKSIKEYNANNTTQPIFDVTMNYTLEDNKVMSFTTTTIYNGSATTESTSYTYEN</sequence>
<dbReference type="RefSeq" id="WP_140997859.1">
    <property type="nucleotide sequence ID" value="NZ_VDCZ01000006.1"/>
</dbReference>
<dbReference type="PROSITE" id="PS51257">
    <property type="entry name" value="PROKAR_LIPOPROTEIN"/>
    <property type="match status" value="1"/>
</dbReference>
<evidence type="ECO:0008006" key="3">
    <source>
        <dbReference type="Google" id="ProtNLM"/>
    </source>
</evidence>